<accession>A0A1Y4L1W0</accession>
<dbReference type="EMBL" id="NFKK01000026">
    <property type="protein sequence ID" value="OUP50788.1"/>
    <property type="molecule type" value="Genomic_DNA"/>
</dbReference>
<dbReference type="RefSeq" id="WP_071429489.1">
    <property type="nucleotide sequence ID" value="NZ_NFKK01000026.1"/>
</dbReference>
<organism evidence="3 6">
    <name type="scientific">Butyricicoccus pullicaecorum</name>
    <dbReference type="NCBI Taxonomy" id="501571"/>
    <lineage>
        <taxon>Bacteria</taxon>
        <taxon>Bacillati</taxon>
        <taxon>Bacillota</taxon>
        <taxon>Clostridia</taxon>
        <taxon>Eubacteriales</taxon>
        <taxon>Butyricicoccaceae</taxon>
        <taxon>Butyricicoccus</taxon>
    </lineage>
</organism>
<evidence type="ECO:0000256" key="1">
    <source>
        <dbReference type="SAM" id="MobiDB-lite"/>
    </source>
</evidence>
<protein>
    <submittedName>
        <fullName evidence="3">Uncharacterized protein</fullName>
    </submittedName>
</protein>
<sequence>MEMWKTAASPMENKYSRPDGKAVSFPTARKHCFPQLRPFDRLHTFPQRLLLLLKMSAITEMMMALILYLRILLQQD</sequence>
<feature type="transmembrane region" description="Helical" evidence="2">
    <location>
        <begin position="49"/>
        <end position="73"/>
    </location>
</feature>
<feature type="region of interest" description="Disordered" evidence="1">
    <location>
        <begin position="1"/>
        <end position="22"/>
    </location>
</feature>
<gene>
    <name evidence="4" type="ORF">B5F15_16415</name>
    <name evidence="3" type="ORF">B5F17_13680</name>
</gene>
<dbReference type="Proteomes" id="UP000195326">
    <property type="component" value="Unassembled WGS sequence"/>
</dbReference>
<comment type="caution">
    <text evidence="3">The sequence shown here is derived from an EMBL/GenBank/DDBJ whole genome shotgun (WGS) entry which is preliminary data.</text>
</comment>
<proteinExistence type="predicted"/>
<reference evidence="5 6" key="1">
    <citation type="submission" date="2017-04" db="EMBL/GenBank/DDBJ databases">
        <title>Function of individual gut microbiota members based on whole genome sequencing of pure cultures obtained from chicken caecum.</title>
        <authorList>
            <person name="Medvecky M."/>
            <person name="Cejkova D."/>
            <person name="Polansky O."/>
            <person name="Karasova D."/>
            <person name="Kubasova T."/>
            <person name="Cizek A."/>
            <person name="Rychlik I."/>
        </authorList>
    </citation>
    <scope>NUCLEOTIDE SEQUENCE [LARGE SCALE GENOMIC DNA]</scope>
    <source>
        <strain evidence="5">An179</strain>
        <strain evidence="6">An180</strain>
    </source>
</reference>
<evidence type="ECO:0000313" key="3">
    <source>
        <dbReference type="EMBL" id="OUP50788.1"/>
    </source>
</evidence>
<evidence type="ECO:0000313" key="4">
    <source>
        <dbReference type="EMBL" id="OUP53293.1"/>
    </source>
</evidence>
<reference evidence="3" key="2">
    <citation type="journal article" date="2018" name="BMC Genomics">
        <title>Whole genome sequencing and function prediction of 133 gut anaerobes isolated from chicken caecum in pure cultures.</title>
        <authorList>
            <person name="Medvecky M."/>
            <person name="Cejkova D."/>
            <person name="Polansky O."/>
            <person name="Karasova D."/>
            <person name="Kubasova T."/>
            <person name="Cizek A."/>
            <person name="Rychlik I."/>
        </authorList>
    </citation>
    <scope>NUCLEOTIDE SEQUENCE</scope>
    <source>
        <strain evidence="4">An179</strain>
        <strain evidence="3">An180</strain>
    </source>
</reference>
<keyword evidence="2" id="KW-1133">Transmembrane helix</keyword>
<evidence type="ECO:0000313" key="6">
    <source>
        <dbReference type="Proteomes" id="UP000195897"/>
    </source>
</evidence>
<dbReference type="EMBL" id="NFKL01000050">
    <property type="protein sequence ID" value="OUP53293.1"/>
    <property type="molecule type" value="Genomic_DNA"/>
</dbReference>
<dbReference type="Proteomes" id="UP000195897">
    <property type="component" value="Unassembled WGS sequence"/>
</dbReference>
<name>A0A1Y4L1W0_9FIRM</name>
<dbReference type="AlphaFoldDB" id="A0A1Y4L1W0"/>
<keyword evidence="2" id="KW-0812">Transmembrane</keyword>
<evidence type="ECO:0000313" key="5">
    <source>
        <dbReference type="Proteomes" id="UP000195326"/>
    </source>
</evidence>
<evidence type="ECO:0000256" key="2">
    <source>
        <dbReference type="SAM" id="Phobius"/>
    </source>
</evidence>
<keyword evidence="2" id="KW-0472">Membrane</keyword>